<sequence>MVSGSCRIDQKSLLVRFHNSLRFNQSKSIKLVSWDLSSDCCDWAGVTCDGGGLGRVIGLNLSNESISSGIENPSALFRLGYLQNLDLSYNNFNTSIPASFATLTGLISLNLSNAGFVGQIPIEISYLTKLDTLDLSISQLFSGKRALRLENPNLAKLVQNLTHLTELHLDGVNISASGKEWCRTLSSSLPSLRVLSLSNCFLSGPFDSSLTKLHSLSEIRLDGNNFSSSPVPKFFASFLNLRILRLSSCGLQGKFPTQVFQVSRLEIIDLSFNKELQGYLPDGFQNASLKTLELSNTNFSGRLPDSIGALGNLTRINLATCTFTGPIPTSMENLTELVYLDFSSNTFTGSIPSLDGSKKLMYVDFSYNYLSGVISNIDWKGLSNLVHIDLKNNSFNGSIPLSLFAIQSLQKIMLSYNQFGGQIPEFPNASTLSLDTLDLSNNNLEGPVPHSVFELRRLNVLSLASNKFSGTIKLDQIQKLVNLTTVDLSYNKLTVDVNATNSTSSFPLRLTTLKLASCNLRMFPDLRNQSRITNLDLADNKIAGSVPPWIGQVGNGSLLNLNLSRNLLVSLPEPLSLSNTLAVLDLHSNQLQGNIPSPPPLVSVVDLSNNNFSSSIPYNIGDNLSVAIFFSLSNNRVEGVIPESLCTASYLEVLDLSNNSLIGSIPSCLIERSETLGVLNLRKNNFTGRIPDNFSRKCKLETLDLSGNLLEGKVPESLINCTILEQCHMGRLQIVDIALNSFTGRLPNRMLSKWKAMIGAGNETHGPIKFKFLKVGGLYYQDSITVTSKGLEMQLVKILTLFTSIDVSCNKFQGQIPERLGQFSALYILNLSHNALDGQIPPSLGNVSNLESLDLSNNHLTGEIPRQLTDLTFLSFLNLSGNELVGDIPTGRQFQTFENTSYRGNKGLCGPPLSKLCSHTPPGGKSERHIHNSNEFDWDFIVRGLGFGMGAGAIVAPIMFWKKANKWCDDRIDKILMVLLPMLGLVYYTKDDWRIAPEEIFEEDATDADEDYSEEEGDFEGRYCVFCTKLDITRTRAIHDLQCTCYHSPPISSSSSSSFSSSDSS</sequence>
<evidence type="ECO:0000259" key="13">
    <source>
        <dbReference type="Pfam" id="PF25013"/>
    </source>
</evidence>
<dbReference type="GO" id="GO:0032440">
    <property type="term" value="F:2-alkenal reductase [NAD(P)H] activity"/>
    <property type="evidence" value="ECO:0007669"/>
    <property type="project" value="UniProtKB-EC"/>
</dbReference>
<feature type="domain" description="Leucine-rich repeat-containing N-terminal plant-type" evidence="12">
    <location>
        <begin position="9"/>
        <end position="49"/>
    </location>
</feature>
<evidence type="ECO:0000256" key="7">
    <source>
        <dbReference type="ARBA" id="ARBA00022737"/>
    </source>
</evidence>
<dbReference type="SUPFAM" id="SSF52058">
    <property type="entry name" value="L domain-like"/>
    <property type="match status" value="2"/>
</dbReference>
<dbReference type="InterPro" id="IPR056845">
    <property type="entry name" value="LRR_Zer-1"/>
</dbReference>
<keyword evidence="14" id="KW-0560">Oxidoreductase</keyword>
<accession>B9SWX6</accession>
<keyword evidence="5" id="KW-0812">Transmembrane</keyword>
<dbReference type="FunFam" id="3.80.10.10:FF:000095">
    <property type="entry name" value="LRR receptor-like serine/threonine-protein kinase GSO1"/>
    <property type="match status" value="2"/>
</dbReference>
<dbReference type="Proteomes" id="UP000008311">
    <property type="component" value="Unassembled WGS sequence"/>
</dbReference>
<dbReference type="PANTHER" id="PTHR48061">
    <property type="entry name" value="LEUCINE-RICH REPEAT RECEPTOR PROTEIN KINASE EMS1-LIKE-RELATED"/>
    <property type="match status" value="1"/>
</dbReference>
<dbReference type="InterPro" id="IPR013210">
    <property type="entry name" value="LRR_N_plant-typ"/>
</dbReference>
<keyword evidence="7" id="KW-0677">Repeat</keyword>
<keyword evidence="15" id="KW-1185">Reference proteome</keyword>
<comment type="subcellular location">
    <subcellularLocation>
        <location evidence="1">Cell membrane</location>
        <topology evidence="1">Single-pass type I membrane protein</topology>
    </subcellularLocation>
</comment>
<evidence type="ECO:0000256" key="10">
    <source>
        <dbReference type="ARBA" id="ARBA00023170"/>
    </source>
</evidence>
<keyword evidence="4" id="KW-0433">Leucine-rich repeat</keyword>
<dbReference type="SUPFAM" id="SSF52047">
    <property type="entry name" value="RNI-like"/>
    <property type="match status" value="1"/>
</dbReference>
<dbReference type="FunFam" id="3.80.10.10:FF:000111">
    <property type="entry name" value="LRR receptor-like serine/threonine-protein kinase ERECTA"/>
    <property type="match status" value="1"/>
</dbReference>
<keyword evidence="10" id="KW-0675">Receptor</keyword>
<evidence type="ECO:0000256" key="9">
    <source>
        <dbReference type="ARBA" id="ARBA00023136"/>
    </source>
</evidence>
<proteinExistence type="inferred from homology"/>
<evidence type="ECO:0000313" key="15">
    <source>
        <dbReference type="Proteomes" id="UP000008311"/>
    </source>
</evidence>
<dbReference type="InterPro" id="IPR003591">
    <property type="entry name" value="Leu-rich_rpt_typical-subtyp"/>
</dbReference>
<dbReference type="Pfam" id="PF25013">
    <property type="entry name" value="LRR_Zer-1"/>
    <property type="match status" value="1"/>
</dbReference>
<evidence type="ECO:0000259" key="12">
    <source>
        <dbReference type="Pfam" id="PF08263"/>
    </source>
</evidence>
<name>B9SWX6_RICCO</name>
<keyword evidence="11" id="KW-0325">Glycoprotein</keyword>
<dbReference type="InterPro" id="IPR046956">
    <property type="entry name" value="RLP23-like"/>
</dbReference>
<evidence type="ECO:0000256" key="5">
    <source>
        <dbReference type="ARBA" id="ARBA00022692"/>
    </source>
</evidence>
<dbReference type="PANTHER" id="PTHR48061:SF2">
    <property type="entry name" value="RECEPTOR LIKE PROTEIN 30-LIKE"/>
    <property type="match status" value="1"/>
</dbReference>
<keyword evidence="9" id="KW-0472">Membrane</keyword>
<evidence type="ECO:0000256" key="8">
    <source>
        <dbReference type="ARBA" id="ARBA00022989"/>
    </source>
</evidence>
<dbReference type="eggNOG" id="KOG0619">
    <property type="taxonomic scope" value="Eukaryota"/>
</dbReference>
<protein>
    <submittedName>
        <fullName evidence="14">Serine-threonine protein kinase, plant-type, putative</fullName>
        <ecNumber evidence="14">1.3.1.74</ecNumber>
    </submittedName>
</protein>
<dbReference type="InterPro" id="IPR001611">
    <property type="entry name" value="Leu-rich_rpt"/>
</dbReference>
<evidence type="ECO:0000256" key="1">
    <source>
        <dbReference type="ARBA" id="ARBA00004251"/>
    </source>
</evidence>
<evidence type="ECO:0000256" key="2">
    <source>
        <dbReference type="ARBA" id="ARBA00009592"/>
    </source>
</evidence>
<dbReference type="PRINTS" id="PR00019">
    <property type="entry name" value="LEURICHRPT"/>
</dbReference>
<dbReference type="Gene3D" id="3.80.10.10">
    <property type="entry name" value="Ribonuclease Inhibitor"/>
    <property type="match status" value="6"/>
</dbReference>
<organism evidence="14 15">
    <name type="scientific">Ricinus communis</name>
    <name type="common">Castor bean</name>
    <dbReference type="NCBI Taxonomy" id="3988"/>
    <lineage>
        <taxon>Eukaryota</taxon>
        <taxon>Viridiplantae</taxon>
        <taxon>Streptophyta</taxon>
        <taxon>Embryophyta</taxon>
        <taxon>Tracheophyta</taxon>
        <taxon>Spermatophyta</taxon>
        <taxon>Magnoliopsida</taxon>
        <taxon>eudicotyledons</taxon>
        <taxon>Gunneridae</taxon>
        <taxon>Pentapetalae</taxon>
        <taxon>rosids</taxon>
        <taxon>fabids</taxon>
        <taxon>Malpighiales</taxon>
        <taxon>Euphorbiaceae</taxon>
        <taxon>Acalyphoideae</taxon>
        <taxon>Acalypheae</taxon>
        <taxon>Ricinus</taxon>
    </lineage>
</organism>
<evidence type="ECO:0000256" key="11">
    <source>
        <dbReference type="ARBA" id="ARBA00023180"/>
    </source>
</evidence>
<keyword evidence="14" id="KW-0808">Transferase</keyword>
<dbReference type="SMART" id="SM00369">
    <property type="entry name" value="LRR_TYP"/>
    <property type="match status" value="7"/>
</dbReference>
<evidence type="ECO:0000256" key="6">
    <source>
        <dbReference type="ARBA" id="ARBA00022729"/>
    </source>
</evidence>
<comment type="similarity">
    <text evidence="2">Belongs to the RLP family.</text>
</comment>
<feature type="domain" description="Zer-1-like leucine-rich repeats region" evidence="13">
    <location>
        <begin position="78"/>
        <end position="180"/>
    </location>
</feature>
<dbReference type="EC" id="1.3.1.74" evidence="14"/>
<dbReference type="AlphaFoldDB" id="B9SWX6"/>
<keyword evidence="8" id="KW-1133">Transmembrane helix</keyword>
<reference evidence="15" key="1">
    <citation type="journal article" date="2010" name="Nat. Biotechnol.">
        <title>Draft genome sequence of the oilseed species Ricinus communis.</title>
        <authorList>
            <person name="Chan A.P."/>
            <person name="Crabtree J."/>
            <person name="Zhao Q."/>
            <person name="Lorenzi H."/>
            <person name="Orvis J."/>
            <person name="Puiu D."/>
            <person name="Melake-Berhan A."/>
            <person name="Jones K.M."/>
            <person name="Redman J."/>
            <person name="Chen G."/>
            <person name="Cahoon E.B."/>
            <person name="Gedil M."/>
            <person name="Stanke M."/>
            <person name="Haas B.J."/>
            <person name="Wortman J.R."/>
            <person name="Fraser-Liggett C.M."/>
            <person name="Ravel J."/>
            <person name="Rabinowicz P.D."/>
        </authorList>
    </citation>
    <scope>NUCLEOTIDE SEQUENCE [LARGE SCALE GENOMIC DNA]</scope>
    <source>
        <strain evidence="15">cv. Hale</strain>
    </source>
</reference>
<dbReference type="PROSITE" id="PS51450">
    <property type="entry name" value="LRR"/>
    <property type="match status" value="2"/>
</dbReference>
<evidence type="ECO:0000256" key="3">
    <source>
        <dbReference type="ARBA" id="ARBA00022475"/>
    </source>
</evidence>
<keyword evidence="3" id="KW-1003">Cell membrane</keyword>
<gene>
    <name evidence="14" type="ORF">RCOM_0489240</name>
</gene>
<dbReference type="Pfam" id="PF13855">
    <property type="entry name" value="LRR_8"/>
    <property type="match status" value="2"/>
</dbReference>
<keyword evidence="14" id="KW-0418">Kinase</keyword>
<dbReference type="GO" id="GO:0005886">
    <property type="term" value="C:plasma membrane"/>
    <property type="evidence" value="ECO:0007669"/>
    <property type="project" value="UniProtKB-SubCell"/>
</dbReference>
<dbReference type="InParanoid" id="B9SWX6"/>
<evidence type="ECO:0000313" key="14">
    <source>
        <dbReference type="EMBL" id="EEF31879.1"/>
    </source>
</evidence>
<keyword evidence="6" id="KW-0732">Signal</keyword>
<evidence type="ECO:0000256" key="4">
    <source>
        <dbReference type="ARBA" id="ARBA00022614"/>
    </source>
</evidence>
<dbReference type="EMBL" id="EQ974213">
    <property type="protein sequence ID" value="EEF31879.1"/>
    <property type="molecule type" value="Genomic_DNA"/>
</dbReference>
<dbReference type="STRING" id="3988.B9SWX6"/>
<dbReference type="GO" id="GO:0016301">
    <property type="term" value="F:kinase activity"/>
    <property type="evidence" value="ECO:0007669"/>
    <property type="project" value="UniProtKB-KW"/>
</dbReference>
<dbReference type="FunFam" id="3.80.10.10:FF:000041">
    <property type="entry name" value="LRR receptor-like serine/threonine-protein kinase ERECTA"/>
    <property type="match status" value="1"/>
</dbReference>
<dbReference type="Pfam" id="PF00560">
    <property type="entry name" value="LRR_1"/>
    <property type="match status" value="6"/>
</dbReference>
<dbReference type="Pfam" id="PF08263">
    <property type="entry name" value="LRRNT_2"/>
    <property type="match status" value="1"/>
</dbReference>
<dbReference type="InterPro" id="IPR032675">
    <property type="entry name" value="LRR_dom_sf"/>
</dbReference>